<proteinExistence type="inferred from homology"/>
<feature type="domain" description="ParB-like N-terminal" evidence="7">
    <location>
        <begin position="37"/>
        <end position="127"/>
    </location>
</feature>
<evidence type="ECO:0000256" key="5">
    <source>
        <dbReference type="ARBA" id="ARBA00025472"/>
    </source>
</evidence>
<dbReference type="GO" id="GO:0007059">
    <property type="term" value="P:chromosome segregation"/>
    <property type="evidence" value="ECO:0007669"/>
    <property type="project" value="UniProtKB-KW"/>
</dbReference>
<dbReference type="Pfam" id="PF02195">
    <property type="entry name" value="ParB_N"/>
    <property type="match status" value="1"/>
</dbReference>
<feature type="region of interest" description="Disordered" evidence="6">
    <location>
        <begin position="223"/>
        <end position="251"/>
    </location>
</feature>
<dbReference type="InterPro" id="IPR004437">
    <property type="entry name" value="ParB/RepB/Spo0J"/>
</dbReference>
<dbReference type="SMART" id="SM00470">
    <property type="entry name" value="ParB"/>
    <property type="match status" value="1"/>
</dbReference>
<comment type="function">
    <text evidence="5">Involved in chromosome partition. Localize to both poles of the predivisional cell following completion of DNA replication. Binds to the DNA origin of replication.</text>
</comment>
<dbReference type="FunFam" id="3.90.1530.30:FF:000001">
    <property type="entry name" value="Chromosome partitioning protein ParB"/>
    <property type="match status" value="1"/>
</dbReference>
<evidence type="ECO:0000256" key="1">
    <source>
        <dbReference type="ARBA" id="ARBA00006295"/>
    </source>
</evidence>
<sequence>MSVAKKRPGLGRGLDVLLGMDSGPSGDPGPSPEDTLTELEISAMQPGKYQPRTGMDPERLAELADSIRAQGMIQPIVVRPIAKNRYEIIAGERRWRAAQLAGLERVPVVLRAVPDQAAIAMALIENIQREDLNPLEEANALKRLIDEFALTHQQAAEAVGRSRAAVSNLLRLLELPETVRSLLEKRRLEMGHARTLITLPTARAVALALMAADSGWSVRELEEKVRAEQQQNGAKPAGNGKSKAKADPNVTQLETELSERFATRVNIQHSAKGGKIVIAYHSLDELDGLLERFRR</sequence>
<dbReference type="Pfam" id="PF23552">
    <property type="entry name" value="ParB_C"/>
    <property type="match status" value="1"/>
</dbReference>
<dbReference type="FunFam" id="1.10.10.2830:FF:000001">
    <property type="entry name" value="Chromosome partitioning protein ParB"/>
    <property type="match status" value="1"/>
</dbReference>
<name>A0A2P1PQA0_9GAMM</name>
<dbReference type="OrthoDB" id="9802051at2"/>
<feature type="region of interest" description="Disordered" evidence="6">
    <location>
        <begin position="1"/>
        <end position="34"/>
    </location>
</feature>
<dbReference type="Gene3D" id="3.90.1530.30">
    <property type="match status" value="1"/>
</dbReference>
<dbReference type="AlphaFoldDB" id="A0A2P1PQA0"/>
<reference evidence="8 9" key="2">
    <citation type="submission" date="2018-03" db="EMBL/GenBank/DDBJ databases">
        <authorList>
            <person name="Keele B.F."/>
        </authorList>
    </citation>
    <scope>NUCLEOTIDE SEQUENCE [LARGE SCALE GENOMIC DNA]</scope>
    <source>
        <strain evidence="8 9">D13</strain>
    </source>
</reference>
<dbReference type="CDD" id="cd16393">
    <property type="entry name" value="SPO0J_N"/>
    <property type="match status" value="1"/>
</dbReference>
<dbReference type="InterPro" id="IPR036086">
    <property type="entry name" value="ParB/Sulfiredoxin_sf"/>
</dbReference>
<evidence type="ECO:0000256" key="3">
    <source>
        <dbReference type="ARBA" id="ARBA00022829"/>
    </source>
</evidence>
<evidence type="ECO:0000256" key="6">
    <source>
        <dbReference type="SAM" id="MobiDB-lite"/>
    </source>
</evidence>
<keyword evidence="9" id="KW-1185">Reference proteome</keyword>
<dbReference type="SUPFAM" id="SSF110849">
    <property type="entry name" value="ParB/Sulfiredoxin"/>
    <property type="match status" value="1"/>
</dbReference>
<accession>A0A2P1PQA0</accession>
<evidence type="ECO:0000256" key="4">
    <source>
        <dbReference type="ARBA" id="ARBA00023125"/>
    </source>
</evidence>
<dbReference type="GO" id="GO:0045881">
    <property type="term" value="P:positive regulation of sporulation resulting in formation of a cellular spore"/>
    <property type="evidence" value="ECO:0007669"/>
    <property type="project" value="TreeGrafter"/>
</dbReference>
<dbReference type="NCBIfam" id="TIGR00180">
    <property type="entry name" value="parB_part"/>
    <property type="match status" value="1"/>
</dbReference>
<dbReference type="GO" id="GO:0005694">
    <property type="term" value="C:chromosome"/>
    <property type="evidence" value="ECO:0007669"/>
    <property type="project" value="TreeGrafter"/>
</dbReference>
<dbReference type="GO" id="GO:0003677">
    <property type="term" value="F:DNA binding"/>
    <property type="evidence" value="ECO:0007669"/>
    <property type="project" value="UniProtKB-KW"/>
</dbReference>
<dbReference type="EMBL" id="CP027860">
    <property type="protein sequence ID" value="AVP97021.1"/>
    <property type="molecule type" value="Genomic_DNA"/>
</dbReference>
<dbReference type="Pfam" id="PF17762">
    <property type="entry name" value="HTH_ParB"/>
    <property type="match status" value="1"/>
</dbReference>
<dbReference type="InterPro" id="IPR057240">
    <property type="entry name" value="ParB_dimer_C"/>
</dbReference>
<dbReference type="RefSeq" id="WP_106890946.1">
    <property type="nucleotide sequence ID" value="NZ_CP027860.1"/>
</dbReference>
<dbReference type="InterPro" id="IPR003115">
    <property type="entry name" value="ParB_N"/>
</dbReference>
<comment type="similarity">
    <text evidence="1">Belongs to the ParB family.</text>
</comment>
<evidence type="ECO:0000313" key="8">
    <source>
        <dbReference type="EMBL" id="AVP97021.1"/>
    </source>
</evidence>
<dbReference type="PANTHER" id="PTHR33375:SF1">
    <property type="entry name" value="CHROMOSOME-PARTITIONING PROTEIN PARB-RELATED"/>
    <property type="match status" value="1"/>
</dbReference>
<evidence type="ECO:0000259" key="7">
    <source>
        <dbReference type="SMART" id="SM00470"/>
    </source>
</evidence>
<reference evidence="8 9" key="1">
    <citation type="submission" date="2018-03" db="EMBL/GenBank/DDBJ databases">
        <title>Ahniella affigens gen. nov., sp. nov., a gammaproteobacterium isolated from sandy soil near a stream.</title>
        <authorList>
            <person name="Ko Y."/>
            <person name="Kim J.-H."/>
        </authorList>
    </citation>
    <scope>NUCLEOTIDE SEQUENCE [LARGE SCALE GENOMIC DNA]</scope>
    <source>
        <strain evidence="8 9">D13</strain>
    </source>
</reference>
<dbReference type="InterPro" id="IPR041468">
    <property type="entry name" value="HTH_ParB/Spo0J"/>
</dbReference>
<keyword evidence="3" id="KW-0159">Chromosome partition</keyword>
<keyword evidence="4" id="KW-0238">DNA-binding</keyword>
<dbReference type="Proteomes" id="UP000241074">
    <property type="component" value="Chromosome"/>
</dbReference>
<protein>
    <recommendedName>
        <fullName evidence="2">Probable chromosome-partitioning protein ParB</fullName>
    </recommendedName>
</protein>
<gene>
    <name evidence="8" type="ORF">C7S18_07365</name>
</gene>
<dbReference type="InterPro" id="IPR050336">
    <property type="entry name" value="Chromosome_partition/occlusion"/>
</dbReference>
<dbReference type="PANTHER" id="PTHR33375">
    <property type="entry name" value="CHROMOSOME-PARTITIONING PROTEIN PARB-RELATED"/>
    <property type="match status" value="1"/>
</dbReference>
<dbReference type="Gene3D" id="1.10.10.2830">
    <property type="match status" value="1"/>
</dbReference>
<evidence type="ECO:0000313" key="9">
    <source>
        <dbReference type="Proteomes" id="UP000241074"/>
    </source>
</evidence>
<organism evidence="8 9">
    <name type="scientific">Ahniella affigens</name>
    <dbReference type="NCBI Taxonomy" id="2021234"/>
    <lineage>
        <taxon>Bacteria</taxon>
        <taxon>Pseudomonadati</taxon>
        <taxon>Pseudomonadota</taxon>
        <taxon>Gammaproteobacteria</taxon>
        <taxon>Lysobacterales</taxon>
        <taxon>Rhodanobacteraceae</taxon>
        <taxon>Ahniella</taxon>
    </lineage>
</organism>
<evidence type="ECO:0000256" key="2">
    <source>
        <dbReference type="ARBA" id="ARBA00022372"/>
    </source>
</evidence>
<dbReference type="KEGG" id="xba:C7S18_07365"/>